<keyword evidence="1" id="KW-0479">Metal-binding</keyword>
<organism evidence="3 4">
    <name type="scientific">Chitinimonas lacunae</name>
    <dbReference type="NCBI Taxonomy" id="1963018"/>
    <lineage>
        <taxon>Bacteria</taxon>
        <taxon>Pseudomonadati</taxon>
        <taxon>Pseudomonadota</taxon>
        <taxon>Betaproteobacteria</taxon>
        <taxon>Neisseriales</taxon>
        <taxon>Chitinibacteraceae</taxon>
        <taxon>Chitinimonas</taxon>
    </lineage>
</organism>
<dbReference type="PROSITE" id="PS50966">
    <property type="entry name" value="ZF_SWIM"/>
    <property type="match status" value="2"/>
</dbReference>
<comment type="caution">
    <text evidence="3">The sequence shown here is derived from an EMBL/GenBank/DDBJ whole genome shotgun (WGS) entry which is preliminary data.</text>
</comment>
<sequence length="536" mass="57542">MSALLNWLAHLDDEAIVAWSNRGLLRRGAKLLEGAAGAGWQLDAQGGAAELDGLHQRLVGIGFSGLHCSCPALGPCHHLTALLLGLRERAANSQPTVAADPEAPPPWLLDAAAREKLFGRRLLRIALRWLARGEVDECESGPDGLRLCMTEPEAATVHIPRIGGLEASLCDCRAPSPCAHRALAVLAASQEAGLVAREELAAVESLDEVARAAVDDAQSWLRALLAQGGGSVGAGFVAQGEALATALRQADLPLPAGRMSRVIATLDALRGRRASGGVELRAALAPLWAGLNALSSQPLPRPLLELAGVHRRRYSRQPKLTAQGVALEAWRSPAGHRGLTLHLLDLDNHRFYRISEARPPAVDPDWQPETAFPAFRPGGRSVSLWCEAQWALSPVWTAGDRLSLRDDSRIVELGPARTLDELAETDFSRAAASVRQRQAADPFVPAEPSVALLRVAQWQAPRFDPYRRRWQRVGVDGEGLALTVELAGKEGVETVLHHLQDAATLFGYLTIEQGRLTLRLIAASAGGRWAGAERPL</sequence>
<evidence type="ECO:0000259" key="2">
    <source>
        <dbReference type="PROSITE" id="PS50966"/>
    </source>
</evidence>
<name>A0ABV8MPA2_9NEIS</name>
<dbReference type="InterPro" id="IPR007527">
    <property type="entry name" value="Znf_SWIM"/>
</dbReference>
<keyword evidence="1" id="KW-0862">Zinc</keyword>
<dbReference type="Proteomes" id="UP001595791">
    <property type="component" value="Unassembled WGS sequence"/>
</dbReference>
<accession>A0ABV8MPA2</accession>
<evidence type="ECO:0000256" key="1">
    <source>
        <dbReference type="PROSITE-ProRule" id="PRU00325"/>
    </source>
</evidence>
<evidence type="ECO:0000313" key="3">
    <source>
        <dbReference type="EMBL" id="MFC4158872.1"/>
    </source>
</evidence>
<keyword evidence="4" id="KW-1185">Reference proteome</keyword>
<protein>
    <recommendedName>
        <fullName evidence="2">SWIM-type domain-containing protein</fullName>
    </recommendedName>
</protein>
<gene>
    <name evidence="3" type="ORF">ACFOW7_05790</name>
</gene>
<dbReference type="RefSeq" id="WP_378162016.1">
    <property type="nucleotide sequence ID" value="NZ_JBHSBU010000001.1"/>
</dbReference>
<keyword evidence="1" id="KW-0863">Zinc-finger</keyword>
<feature type="domain" description="SWIM-type" evidence="2">
    <location>
        <begin position="155"/>
        <end position="189"/>
    </location>
</feature>
<evidence type="ECO:0000313" key="4">
    <source>
        <dbReference type="Proteomes" id="UP001595791"/>
    </source>
</evidence>
<feature type="domain" description="SWIM-type" evidence="2">
    <location>
        <begin position="57"/>
        <end position="87"/>
    </location>
</feature>
<reference evidence="4" key="1">
    <citation type="journal article" date="2019" name="Int. J. Syst. Evol. Microbiol.">
        <title>The Global Catalogue of Microorganisms (GCM) 10K type strain sequencing project: providing services to taxonomists for standard genome sequencing and annotation.</title>
        <authorList>
            <consortium name="The Broad Institute Genomics Platform"/>
            <consortium name="The Broad Institute Genome Sequencing Center for Infectious Disease"/>
            <person name="Wu L."/>
            <person name="Ma J."/>
        </authorList>
    </citation>
    <scope>NUCLEOTIDE SEQUENCE [LARGE SCALE GENOMIC DNA]</scope>
    <source>
        <strain evidence="4">LMG 29894</strain>
    </source>
</reference>
<dbReference type="EMBL" id="JBHSBU010000001">
    <property type="protein sequence ID" value="MFC4158872.1"/>
    <property type="molecule type" value="Genomic_DNA"/>
</dbReference>
<proteinExistence type="predicted"/>